<evidence type="ECO:0000256" key="3">
    <source>
        <dbReference type="ARBA" id="ARBA00022475"/>
    </source>
</evidence>
<name>A0A076MIW7_AMYME</name>
<feature type="transmembrane region" description="Helical" evidence="7">
    <location>
        <begin position="267"/>
        <end position="286"/>
    </location>
</feature>
<dbReference type="RefSeq" id="WP_223843044.1">
    <property type="nucleotide sequence ID" value="NZ_AQUL01000001.1"/>
</dbReference>
<dbReference type="Gene3D" id="1.20.1250.20">
    <property type="entry name" value="MFS general substrate transporter like domains"/>
    <property type="match status" value="1"/>
</dbReference>
<proteinExistence type="predicted"/>
<feature type="transmembrane region" description="Helical" evidence="7">
    <location>
        <begin position="52"/>
        <end position="72"/>
    </location>
</feature>
<keyword evidence="5 7" id="KW-1133">Transmembrane helix</keyword>
<keyword evidence="10" id="KW-1185">Reference proteome</keyword>
<evidence type="ECO:0000256" key="2">
    <source>
        <dbReference type="ARBA" id="ARBA00022448"/>
    </source>
</evidence>
<dbReference type="CDD" id="cd06173">
    <property type="entry name" value="MFS_MefA_like"/>
    <property type="match status" value="1"/>
</dbReference>
<dbReference type="HOGENOM" id="CLU_034180_11_0_11"/>
<feature type="transmembrane region" description="Helical" evidence="7">
    <location>
        <begin position="376"/>
        <end position="399"/>
    </location>
</feature>
<feature type="transmembrane region" description="Helical" evidence="7">
    <location>
        <begin position="147"/>
        <end position="168"/>
    </location>
</feature>
<dbReference type="GO" id="GO:0005886">
    <property type="term" value="C:plasma membrane"/>
    <property type="evidence" value="ECO:0007669"/>
    <property type="project" value="UniProtKB-SubCell"/>
</dbReference>
<evidence type="ECO:0000256" key="4">
    <source>
        <dbReference type="ARBA" id="ARBA00022692"/>
    </source>
</evidence>
<keyword evidence="6 7" id="KW-0472">Membrane</keyword>
<dbReference type="InterPro" id="IPR010290">
    <property type="entry name" value="TM_effector"/>
</dbReference>
<dbReference type="PROSITE" id="PS50850">
    <property type="entry name" value="MFS"/>
    <property type="match status" value="1"/>
</dbReference>
<dbReference type="STRING" id="1068978.AMETH_0597"/>
<reference evidence="9 10" key="1">
    <citation type="submission" date="2014-07" db="EMBL/GenBank/DDBJ databases">
        <title>Whole Genome Sequence of the Amycolatopsis methanolica 239.</title>
        <authorList>
            <person name="Tang B."/>
        </authorList>
    </citation>
    <scope>NUCLEOTIDE SEQUENCE [LARGE SCALE GENOMIC DNA]</scope>
    <source>
        <strain evidence="9 10">239</strain>
    </source>
</reference>
<dbReference type="AlphaFoldDB" id="A0A076MIW7"/>
<dbReference type="Pfam" id="PF05977">
    <property type="entry name" value="MFS_3"/>
    <property type="match status" value="1"/>
</dbReference>
<dbReference type="PANTHER" id="PTHR23513:SF9">
    <property type="entry name" value="ENTEROBACTIN EXPORTER ENTS"/>
    <property type="match status" value="1"/>
</dbReference>
<feature type="transmembrane region" description="Helical" evidence="7">
    <location>
        <begin position="298"/>
        <end position="326"/>
    </location>
</feature>
<feature type="transmembrane region" description="Helical" evidence="7">
    <location>
        <begin position="226"/>
        <end position="247"/>
    </location>
</feature>
<dbReference type="InterPro" id="IPR036259">
    <property type="entry name" value="MFS_trans_sf"/>
</dbReference>
<sequence length="421" mass="43227">MRLGEMVIDVTPLRSASAYRLVFAAQTLTVLTTALTNVAINLHVYQVTGSSVQVGLVSLVFGIALLGGLLAGGVMADRVDRRRLILTTRSVVAVVLGGLAINAAIPHPMLWFVYVAAILAGAINGLGGSALMAAIPSLVKPEHLTAAGALITVTSQFGAMVGPTVAGVVAAGPGVAACFAIDALGYVAAVLLMRRLPELRAGKPDEDHQHPFHAIAEGFRFLRHNAVVRGLLLIDLWAMLFAMPYALFPQMGTEVFGGGPSAVGLLYTAPAVGAFVGALVSGWAGRIRHSGRALIGSVLLWGLGVTAFGLSGELWLGLLFLAIAGIGDTTSEILRRALLQHHTPDHLQGRVSSLWLAQATTGPAVGNAEAGLAARLLGPAGGIVAGGIVCVLGVCLVAVTMPGLRRASLQGEPCHSPTSTA</sequence>
<feature type="transmembrane region" description="Helical" evidence="7">
    <location>
        <begin position="111"/>
        <end position="135"/>
    </location>
</feature>
<evidence type="ECO:0000256" key="5">
    <source>
        <dbReference type="ARBA" id="ARBA00022989"/>
    </source>
</evidence>
<dbReference type="KEGG" id="amq:AMETH_0597"/>
<dbReference type="PANTHER" id="PTHR23513">
    <property type="entry name" value="INTEGRAL MEMBRANE EFFLUX PROTEIN-RELATED"/>
    <property type="match status" value="1"/>
</dbReference>
<keyword evidence="3" id="KW-1003">Cell membrane</keyword>
<dbReference type="PATRIC" id="fig|1068978.7.peg.626"/>
<evidence type="ECO:0000256" key="1">
    <source>
        <dbReference type="ARBA" id="ARBA00004429"/>
    </source>
</evidence>
<feature type="transmembrane region" description="Helical" evidence="7">
    <location>
        <begin position="21"/>
        <end position="40"/>
    </location>
</feature>
<dbReference type="SUPFAM" id="SSF103473">
    <property type="entry name" value="MFS general substrate transporter"/>
    <property type="match status" value="1"/>
</dbReference>
<gene>
    <name evidence="9" type="ORF">AMETH_0597</name>
</gene>
<dbReference type="NCBIfam" id="NF007792">
    <property type="entry name" value="PRK10489.1"/>
    <property type="match status" value="1"/>
</dbReference>
<evidence type="ECO:0000256" key="6">
    <source>
        <dbReference type="ARBA" id="ARBA00023136"/>
    </source>
</evidence>
<feature type="transmembrane region" description="Helical" evidence="7">
    <location>
        <begin position="174"/>
        <end position="193"/>
    </location>
</feature>
<evidence type="ECO:0000256" key="7">
    <source>
        <dbReference type="SAM" id="Phobius"/>
    </source>
</evidence>
<keyword evidence="2" id="KW-0813">Transport</keyword>
<dbReference type="eggNOG" id="COG0477">
    <property type="taxonomic scope" value="Bacteria"/>
</dbReference>
<organism evidence="9 10">
    <name type="scientific">Amycolatopsis methanolica 239</name>
    <dbReference type="NCBI Taxonomy" id="1068978"/>
    <lineage>
        <taxon>Bacteria</taxon>
        <taxon>Bacillati</taxon>
        <taxon>Actinomycetota</taxon>
        <taxon>Actinomycetes</taxon>
        <taxon>Pseudonocardiales</taxon>
        <taxon>Pseudonocardiaceae</taxon>
        <taxon>Amycolatopsis</taxon>
        <taxon>Amycolatopsis methanolica group</taxon>
    </lineage>
</organism>
<protein>
    <submittedName>
        <fullName evidence="9">Major facilitator superfamily transporter multidrug resistance protein</fullName>
    </submittedName>
</protein>
<comment type="subcellular location">
    <subcellularLocation>
        <location evidence="1">Cell inner membrane</location>
        <topology evidence="1">Multi-pass membrane protein</topology>
    </subcellularLocation>
</comment>
<evidence type="ECO:0000313" key="9">
    <source>
        <dbReference type="EMBL" id="AIJ20689.1"/>
    </source>
</evidence>
<feature type="transmembrane region" description="Helical" evidence="7">
    <location>
        <begin position="84"/>
        <end position="105"/>
    </location>
</feature>
<keyword evidence="4 7" id="KW-0812">Transmembrane</keyword>
<evidence type="ECO:0000259" key="8">
    <source>
        <dbReference type="PROSITE" id="PS50850"/>
    </source>
</evidence>
<feature type="domain" description="Major facilitator superfamily (MFS) profile" evidence="8">
    <location>
        <begin position="13"/>
        <end position="405"/>
    </location>
</feature>
<evidence type="ECO:0000313" key="10">
    <source>
        <dbReference type="Proteomes" id="UP000062973"/>
    </source>
</evidence>
<accession>A0A076MIW7</accession>
<dbReference type="GO" id="GO:0022857">
    <property type="term" value="F:transmembrane transporter activity"/>
    <property type="evidence" value="ECO:0007669"/>
    <property type="project" value="InterPro"/>
</dbReference>
<dbReference type="Proteomes" id="UP000062973">
    <property type="component" value="Chromosome"/>
</dbReference>
<dbReference type="InterPro" id="IPR020846">
    <property type="entry name" value="MFS_dom"/>
</dbReference>
<dbReference type="EMBL" id="CP009110">
    <property type="protein sequence ID" value="AIJ20689.1"/>
    <property type="molecule type" value="Genomic_DNA"/>
</dbReference>